<protein>
    <submittedName>
        <fullName evidence="1">Uncharacterized protein</fullName>
    </submittedName>
</protein>
<gene>
    <name evidence="1" type="ORF">CCHR01_06911</name>
</gene>
<dbReference type="AlphaFoldDB" id="A0AAD9AKZ2"/>
<name>A0AAD9AKZ2_9PEZI</name>
<comment type="caution">
    <text evidence="1">The sequence shown here is derived from an EMBL/GenBank/DDBJ whole genome shotgun (WGS) entry which is preliminary data.</text>
</comment>
<evidence type="ECO:0000313" key="1">
    <source>
        <dbReference type="EMBL" id="KAK1850433.1"/>
    </source>
</evidence>
<reference evidence="1" key="1">
    <citation type="submission" date="2023-01" db="EMBL/GenBank/DDBJ databases">
        <title>Colletotrichum chrysophilum M932 genome sequence.</title>
        <authorList>
            <person name="Baroncelli R."/>
        </authorList>
    </citation>
    <scope>NUCLEOTIDE SEQUENCE</scope>
    <source>
        <strain evidence="1">M932</strain>
    </source>
</reference>
<dbReference type="Proteomes" id="UP001243330">
    <property type="component" value="Unassembled WGS sequence"/>
</dbReference>
<dbReference type="EMBL" id="JAQOWY010000119">
    <property type="protein sequence ID" value="KAK1850433.1"/>
    <property type="molecule type" value="Genomic_DNA"/>
</dbReference>
<evidence type="ECO:0000313" key="2">
    <source>
        <dbReference type="Proteomes" id="UP001243330"/>
    </source>
</evidence>
<proteinExistence type="predicted"/>
<sequence length="129" mass="14619">MPDISDFPVWLLVSVGVNNMRITKTMRIKGQHIGRPWAVKNKYPQGCLGFTYLPFYSRQFPTLVNTVDTIRYATFTPEGRFLHNVAGAGATDRDWDQLANDAVRQPTLVESRHFQARVLPGCLELPALE</sequence>
<organism evidence="1 2">
    <name type="scientific">Colletotrichum chrysophilum</name>
    <dbReference type="NCBI Taxonomy" id="1836956"/>
    <lineage>
        <taxon>Eukaryota</taxon>
        <taxon>Fungi</taxon>
        <taxon>Dikarya</taxon>
        <taxon>Ascomycota</taxon>
        <taxon>Pezizomycotina</taxon>
        <taxon>Sordariomycetes</taxon>
        <taxon>Hypocreomycetidae</taxon>
        <taxon>Glomerellales</taxon>
        <taxon>Glomerellaceae</taxon>
        <taxon>Colletotrichum</taxon>
        <taxon>Colletotrichum gloeosporioides species complex</taxon>
    </lineage>
</organism>
<accession>A0AAD9AKZ2</accession>
<keyword evidence="2" id="KW-1185">Reference proteome</keyword>